<sequence>MSRKIVSACLAGIQCRYDQKHQKADDILELVRCGEALPVCPEQMGGLSTPRPPAEIVGGDGEDVLDGTAKVIDIHGNDVTKAFVQGAYETLKIAKEIGATEAILKERSPSCGSCTIYNGEFKGIKKAGVGVTAALLRRHQIQVRSEEALFDQNRNK</sequence>
<dbReference type="RefSeq" id="WP_131924171.1">
    <property type="nucleotide sequence ID" value="NZ_SMAG01000003.1"/>
</dbReference>
<name>A0A4R3LB93_9BACL</name>
<organism evidence="1 2">
    <name type="scientific">Hazenella coriacea</name>
    <dbReference type="NCBI Taxonomy" id="1179467"/>
    <lineage>
        <taxon>Bacteria</taxon>
        <taxon>Bacillati</taxon>
        <taxon>Bacillota</taxon>
        <taxon>Bacilli</taxon>
        <taxon>Bacillales</taxon>
        <taxon>Thermoactinomycetaceae</taxon>
        <taxon>Hazenella</taxon>
    </lineage>
</organism>
<proteinExistence type="predicted"/>
<accession>A0A4R3LB93</accession>
<comment type="caution">
    <text evidence="1">The sequence shown here is derived from an EMBL/GenBank/DDBJ whole genome shotgun (WGS) entry which is preliminary data.</text>
</comment>
<dbReference type="InterPro" id="IPR007553">
    <property type="entry name" value="2-thiour_desulf"/>
</dbReference>
<dbReference type="AlphaFoldDB" id="A0A4R3LB93"/>
<evidence type="ECO:0000313" key="1">
    <source>
        <dbReference type="EMBL" id="TCS94786.1"/>
    </source>
</evidence>
<gene>
    <name evidence="1" type="ORF">EDD58_103206</name>
</gene>
<dbReference type="PANTHER" id="PTHR30087:SF1">
    <property type="entry name" value="HYPOTHETICAL CYTOSOLIC PROTEIN"/>
    <property type="match status" value="1"/>
</dbReference>
<dbReference type="OrthoDB" id="9797779at2"/>
<reference evidence="1 2" key="1">
    <citation type="submission" date="2019-03" db="EMBL/GenBank/DDBJ databases">
        <title>Genomic Encyclopedia of Type Strains, Phase IV (KMG-IV): sequencing the most valuable type-strain genomes for metagenomic binning, comparative biology and taxonomic classification.</title>
        <authorList>
            <person name="Goeker M."/>
        </authorList>
    </citation>
    <scope>NUCLEOTIDE SEQUENCE [LARGE SCALE GENOMIC DNA]</scope>
    <source>
        <strain evidence="1 2">DSM 45707</strain>
    </source>
</reference>
<dbReference type="PANTHER" id="PTHR30087">
    <property type="entry name" value="INNER MEMBRANE PROTEIN"/>
    <property type="match status" value="1"/>
</dbReference>
<keyword evidence="2" id="KW-1185">Reference proteome</keyword>
<dbReference type="Proteomes" id="UP000294937">
    <property type="component" value="Unassembled WGS sequence"/>
</dbReference>
<evidence type="ECO:0000313" key="2">
    <source>
        <dbReference type="Proteomes" id="UP000294937"/>
    </source>
</evidence>
<dbReference type="Pfam" id="PF04463">
    <property type="entry name" value="2-thiour_desulf"/>
    <property type="match status" value="1"/>
</dbReference>
<dbReference type="EMBL" id="SMAG01000003">
    <property type="protein sequence ID" value="TCS94786.1"/>
    <property type="molecule type" value="Genomic_DNA"/>
</dbReference>
<protein>
    <submittedName>
        <fullName evidence="1">Uncharacterized protein YbbK (DUF523 family)</fullName>
    </submittedName>
</protein>